<dbReference type="OrthoDB" id="118532at2"/>
<dbReference type="Proteomes" id="UP000234479">
    <property type="component" value="Unassembled WGS sequence"/>
</dbReference>
<dbReference type="Pfam" id="PF06439">
    <property type="entry name" value="3keto-disac_hyd"/>
    <property type="match status" value="1"/>
</dbReference>
<feature type="domain" description="3-keto-alpha-glucoside-1,2-lyase/3-keto-2-hydroxy-glucal hydratase" evidence="1">
    <location>
        <begin position="109"/>
        <end position="208"/>
    </location>
</feature>
<proteinExistence type="predicted"/>
<accession>A0A2N5D9E2</accession>
<dbReference type="AlphaFoldDB" id="A0A2N5D9E2"/>
<evidence type="ECO:0000313" key="2">
    <source>
        <dbReference type="EMBL" id="PLR22684.1"/>
    </source>
</evidence>
<dbReference type="InterPro" id="IPR010496">
    <property type="entry name" value="AL/BT2_dom"/>
</dbReference>
<organism evidence="2 3">
    <name type="scientific">Caulobacter zeae</name>
    <dbReference type="NCBI Taxonomy" id="2055137"/>
    <lineage>
        <taxon>Bacteria</taxon>
        <taxon>Pseudomonadati</taxon>
        <taxon>Pseudomonadota</taxon>
        <taxon>Alphaproteobacteria</taxon>
        <taxon>Caulobacterales</taxon>
        <taxon>Caulobacteraceae</taxon>
        <taxon>Caulobacter</taxon>
    </lineage>
</organism>
<protein>
    <recommendedName>
        <fullName evidence="1">3-keto-alpha-glucoside-1,2-lyase/3-keto-2-hydroxy-glucal hydratase domain-containing protein</fullName>
    </recommendedName>
</protein>
<evidence type="ECO:0000259" key="1">
    <source>
        <dbReference type="Pfam" id="PF06439"/>
    </source>
</evidence>
<comment type="caution">
    <text evidence="2">The sequence shown here is derived from an EMBL/GenBank/DDBJ whole genome shotgun (WGS) entry which is preliminary data.</text>
</comment>
<dbReference type="GO" id="GO:0016787">
    <property type="term" value="F:hydrolase activity"/>
    <property type="evidence" value="ECO:0007669"/>
    <property type="project" value="InterPro"/>
</dbReference>
<name>A0A2N5D9E2_9CAUL</name>
<dbReference type="Gene3D" id="2.60.120.560">
    <property type="entry name" value="Exo-inulinase, domain 1"/>
    <property type="match status" value="1"/>
</dbReference>
<evidence type="ECO:0000313" key="3">
    <source>
        <dbReference type="Proteomes" id="UP000234479"/>
    </source>
</evidence>
<keyword evidence="3" id="KW-1185">Reference proteome</keyword>
<gene>
    <name evidence="2" type="ORF">SGCZBJ_17990</name>
</gene>
<sequence>MAHGQSYRASDFQLSGVSLAEVSYKGEPAFEMRMPAAAYQDPAHEILTDRAFMAWLPMDFHDGVIEVEISGEPAADAPAYARGFVGVSFRIGADRSFENVYLRPTNGPTDDPVRKGRAVQYFAYPDWTFDRLRREAPGRYETQAEIAPGRWTHYRLVVKGVSAKLYLNHKDQPVMQIEDLKLGAGQRGGVGLWIESGTLARFRNLRIQQTD</sequence>
<reference evidence="2 3" key="1">
    <citation type="submission" date="2017-12" db="EMBL/GenBank/DDBJ databases">
        <title>The genome sequence of Caulobacter sp. 410.</title>
        <authorList>
            <person name="Gao J."/>
            <person name="Mao X."/>
            <person name="Sun J."/>
        </authorList>
    </citation>
    <scope>NUCLEOTIDE SEQUENCE [LARGE SCALE GENOMIC DNA]</scope>
    <source>
        <strain evidence="2 3">410</strain>
    </source>
</reference>
<dbReference type="EMBL" id="PJRS01000038">
    <property type="protein sequence ID" value="PLR22684.1"/>
    <property type="molecule type" value="Genomic_DNA"/>
</dbReference>